<accession>A0A1A8PIB4</accession>
<dbReference type="EMBL" id="HAEG01008108">
    <property type="protein sequence ID" value="SBR80996.1"/>
    <property type="molecule type" value="Transcribed_RNA"/>
</dbReference>
<evidence type="ECO:0000313" key="1">
    <source>
        <dbReference type="EMBL" id="SBR80996.1"/>
    </source>
</evidence>
<protein>
    <submittedName>
        <fullName evidence="1">Relaxin/insulin-like family peptide receptor 3</fullName>
    </submittedName>
</protein>
<sequence>QIPRNKRLGAVLAGTLPLAESAAGLFGAAGGHLRVLSAAFAVHHQQKHQHIERKAARQGHQVCHHCGSVLFPVLAAQPGAHCLGHPRQTERGAFHL</sequence>
<reference evidence="1" key="1">
    <citation type="submission" date="2016-05" db="EMBL/GenBank/DDBJ databases">
        <authorList>
            <person name="Lavstsen T."/>
            <person name="Jespersen J.S."/>
        </authorList>
    </citation>
    <scope>NUCLEOTIDE SEQUENCE</scope>
    <source>
        <tissue evidence="1">Brain</tissue>
    </source>
</reference>
<organism evidence="1">
    <name type="scientific">Nothobranchius pienaari</name>
    <dbReference type="NCBI Taxonomy" id="704102"/>
    <lineage>
        <taxon>Eukaryota</taxon>
        <taxon>Metazoa</taxon>
        <taxon>Chordata</taxon>
        <taxon>Craniata</taxon>
        <taxon>Vertebrata</taxon>
        <taxon>Euteleostomi</taxon>
        <taxon>Actinopterygii</taxon>
        <taxon>Neopterygii</taxon>
        <taxon>Teleostei</taxon>
        <taxon>Neoteleostei</taxon>
        <taxon>Acanthomorphata</taxon>
        <taxon>Ovalentaria</taxon>
        <taxon>Atherinomorphae</taxon>
        <taxon>Cyprinodontiformes</taxon>
        <taxon>Nothobranchiidae</taxon>
        <taxon>Nothobranchius</taxon>
    </lineage>
</organism>
<proteinExistence type="predicted"/>
<gene>
    <name evidence="1" type="primary">RXFP3</name>
</gene>
<keyword evidence="1" id="KW-0675">Receptor</keyword>
<reference evidence="1" key="2">
    <citation type="submission" date="2016-06" db="EMBL/GenBank/DDBJ databases">
        <title>The genome of a short-lived fish provides insights into sex chromosome evolution and the genetic control of aging.</title>
        <authorList>
            <person name="Reichwald K."/>
            <person name="Felder M."/>
            <person name="Petzold A."/>
            <person name="Koch P."/>
            <person name="Groth M."/>
            <person name="Platzer M."/>
        </authorList>
    </citation>
    <scope>NUCLEOTIDE SEQUENCE</scope>
    <source>
        <tissue evidence="1">Brain</tissue>
    </source>
</reference>
<dbReference type="AlphaFoldDB" id="A0A1A8PIB4"/>
<feature type="non-terminal residue" evidence="1">
    <location>
        <position position="1"/>
    </location>
</feature>
<feature type="non-terminal residue" evidence="1">
    <location>
        <position position="96"/>
    </location>
</feature>
<name>A0A1A8PIB4_9TELE</name>